<evidence type="ECO:0000313" key="4">
    <source>
        <dbReference type="EMBL" id="MBB6499083.1"/>
    </source>
</evidence>
<dbReference type="PANTHER" id="PTHR43420:SF12">
    <property type="entry name" value="N-ACETYLTRANSFERASE DOMAIN-CONTAINING PROTEIN"/>
    <property type="match status" value="1"/>
</dbReference>
<dbReference type="GO" id="GO:0016747">
    <property type="term" value="F:acyltransferase activity, transferring groups other than amino-acyl groups"/>
    <property type="evidence" value="ECO:0007669"/>
    <property type="project" value="InterPro"/>
</dbReference>
<dbReference type="SUPFAM" id="SSF55729">
    <property type="entry name" value="Acyl-CoA N-acyltransferases (Nat)"/>
    <property type="match status" value="1"/>
</dbReference>
<dbReference type="GO" id="GO:0005840">
    <property type="term" value="C:ribosome"/>
    <property type="evidence" value="ECO:0007669"/>
    <property type="project" value="UniProtKB-KW"/>
</dbReference>
<keyword evidence="4" id="KW-0687">Ribonucleoprotein</keyword>
<evidence type="ECO:0000256" key="1">
    <source>
        <dbReference type="ARBA" id="ARBA00022679"/>
    </source>
</evidence>
<accession>A0A7X0MJ44</accession>
<dbReference type="AlphaFoldDB" id="A0A7X0MJ44"/>
<dbReference type="EMBL" id="JACHCC010000003">
    <property type="protein sequence ID" value="MBB6499083.1"/>
    <property type="molecule type" value="Genomic_DNA"/>
</dbReference>
<dbReference type="Pfam" id="PF00583">
    <property type="entry name" value="Acetyltransf_1"/>
    <property type="match status" value="2"/>
</dbReference>
<dbReference type="InterPro" id="IPR050680">
    <property type="entry name" value="YpeA/RimI_acetyltransf"/>
</dbReference>
<dbReference type="RefSeq" id="WP_184623801.1">
    <property type="nucleotide sequence ID" value="NZ_JACHCC010000003.1"/>
</dbReference>
<gene>
    <name evidence="4" type="ORF">HDF25_001224</name>
</gene>
<sequence length="291" mass="32664">MEIKNLENIELEKLVSVINLSFSDYIVPMQLTLENLKSKIVAENIKLKLSTGVFDDDRIVGFMLHGLRDSDTGLMVYNAATGVIPDYRGRGLVGKMYDNLLPKLKKIGVNKMVLEVIEGNQSAIRAYEKLGYTITRKLDCFTGKLHVSKNSPGISLKEITFFQWTEFVSFWSTIPSWQNAVQSLENSKDHCRIIGAYKNDLLVGYAIFNPTSRKINQFAVADNHRNSGIGSHLFSYIDEIVEQQEVYVNNVDTQAVSAIAFLKGSGLSIKVAQFEMSRMVENDYSTNNALA</sequence>
<organism evidence="4 5">
    <name type="scientific">Pedobacter cryoconitis</name>
    <dbReference type="NCBI Taxonomy" id="188932"/>
    <lineage>
        <taxon>Bacteria</taxon>
        <taxon>Pseudomonadati</taxon>
        <taxon>Bacteroidota</taxon>
        <taxon>Sphingobacteriia</taxon>
        <taxon>Sphingobacteriales</taxon>
        <taxon>Sphingobacteriaceae</taxon>
        <taxon>Pedobacter</taxon>
    </lineage>
</organism>
<keyword evidence="4" id="KW-0689">Ribosomal protein</keyword>
<feature type="domain" description="N-acetyltransferase" evidence="3">
    <location>
        <begin position="145"/>
        <end position="291"/>
    </location>
</feature>
<dbReference type="CDD" id="cd04301">
    <property type="entry name" value="NAT_SF"/>
    <property type="match status" value="2"/>
</dbReference>
<dbReference type="PROSITE" id="PS51186">
    <property type="entry name" value="GNAT"/>
    <property type="match status" value="2"/>
</dbReference>
<dbReference type="InterPro" id="IPR016181">
    <property type="entry name" value="Acyl_CoA_acyltransferase"/>
</dbReference>
<proteinExistence type="predicted"/>
<keyword evidence="2" id="KW-0012">Acyltransferase</keyword>
<dbReference type="PANTHER" id="PTHR43420">
    <property type="entry name" value="ACETYLTRANSFERASE"/>
    <property type="match status" value="1"/>
</dbReference>
<name>A0A7X0MJ44_9SPHI</name>
<feature type="domain" description="N-acetyltransferase" evidence="3">
    <location>
        <begin position="1"/>
        <end position="154"/>
    </location>
</feature>
<evidence type="ECO:0000313" key="5">
    <source>
        <dbReference type="Proteomes" id="UP000521017"/>
    </source>
</evidence>
<keyword evidence="1" id="KW-0808">Transferase</keyword>
<dbReference type="InterPro" id="IPR000182">
    <property type="entry name" value="GNAT_dom"/>
</dbReference>
<protein>
    <submittedName>
        <fullName evidence="4">Ribosomal protein S18 acetylase RimI-like enzyme</fullName>
    </submittedName>
</protein>
<dbReference type="Proteomes" id="UP000521017">
    <property type="component" value="Unassembled WGS sequence"/>
</dbReference>
<reference evidence="4 5" key="1">
    <citation type="submission" date="2020-08" db="EMBL/GenBank/DDBJ databases">
        <title>Genomic Encyclopedia of Type Strains, Phase IV (KMG-V): Genome sequencing to study the core and pangenomes of soil and plant-associated prokaryotes.</title>
        <authorList>
            <person name="Whitman W."/>
        </authorList>
    </citation>
    <scope>NUCLEOTIDE SEQUENCE [LARGE SCALE GENOMIC DNA]</scope>
    <source>
        <strain evidence="4 5">M2T3</strain>
    </source>
</reference>
<evidence type="ECO:0000256" key="2">
    <source>
        <dbReference type="ARBA" id="ARBA00023315"/>
    </source>
</evidence>
<comment type="caution">
    <text evidence="4">The sequence shown here is derived from an EMBL/GenBank/DDBJ whole genome shotgun (WGS) entry which is preliminary data.</text>
</comment>
<evidence type="ECO:0000259" key="3">
    <source>
        <dbReference type="PROSITE" id="PS51186"/>
    </source>
</evidence>
<dbReference type="Gene3D" id="3.40.630.30">
    <property type="match status" value="2"/>
</dbReference>